<sequence length="362" mass="40165">MRSKIISFFFFSILFYPYAIGYWIGPLDSANNQCSLDPKQHLPNIVVIAAGGTISGRGNSPTDTTHYTAGAIEIDSLLKRIRADFERDVNVVPHQMFQIDSIDTKLSDIASLRRTIDEYNSCPNIHGVVVLFGSSTALEVVTTLEHTLKLNKPVIFALAFKPPTAYNSEAFGNLLASINTAAIIKVNRVLALCNDLLFLPYETRKENNRFVPGPDSYVGDIVNFKPILRHSQHYIPKTIDISNIKPKQKFPVVEGFTPYIGFSGEIFKRSQAHAIVIKSLDNGYWPTESRMVLELLNVFVVVTTGPTFLGVCGRIAGAVCANHWSHESTIVLVAFLLATLLNREEITDFIGNPIVEYSDISV</sequence>
<protein>
    <submittedName>
        <fullName evidence="3">L-type ii</fullName>
    </submittedName>
</protein>
<dbReference type="InterPro" id="IPR006034">
    <property type="entry name" value="Asparaginase/glutaminase-like"/>
</dbReference>
<feature type="active site" description="O-isoaspartyl threonine intermediate" evidence="1">
    <location>
        <position position="53"/>
    </location>
</feature>
<dbReference type="AlphaFoldDB" id="A0A0N0V5K1"/>
<dbReference type="SUPFAM" id="SSF53774">
    <property type="entry name" value="Glutaminase/Asparaginase"/>
    <property type="match status" value="1"/>
</dbReference>
<evidence type="ECO:0000313" key="3">
    <source>
        <dbReference type="EMBL" id="KPA37397.1"/>
    </source>
</evidence>
<proteinExistence type="predicted"/>
<evidence type="ECO:0000259" key="2">
    <source>
        <dbReference type="Pfam" id="PF00710"/>
    </source>
</evidence>
<dbReference type="PIRSF" id="PIRSF001220">
    <property type="entry name" value="L-ASNase_gatD"/>
    <property type="match status" value="1"/>
</dbReference>
<dbReference type="InterPro" id="IPR027474">
    <property type="entry name" value="L-asparaginase_N"/>
</dbReference>
<feature type="domain" description="L-asparaginase N-terminal" evidence="2">
    <location>
        <begin position="44"/>
        <end position="208"/>
    </location>
</feature>
<gene>
    <name evidence="3" type="ORF">FLAG1_09794</name>
</gene>
<dbReference type="GO" id="GO:0004067">
    <property type="term" value="F:asparaginase activity"/>
    <property type="evidence" value="ECO:0007669"/>
    <property type="project" value="UniProtKB-UniRule"/>
</dbReference>
<keyword evidence="4" id="KW-1185">Reference proteome</keyword>
<accession>A0A0N0V5K1</accession>
<comment type="caution">
    <text evidence="3">The sequence shown here is derived from an EMBL/GenBank/DDBJ whole genome shotgun (WGS) entry which is preliminary data.</text>
</comment>
<dbReference type="EMBL" id="JXCE01000422">
    <property type="protein sequence ID" value="KPA37397.1"/>
    <property type="molecule type" value="Genomic_DNA"/>
</dbReference>
<evidence type="ECO:0000313" key="4">
    <source>
        <dbReference type="Proteomes" id="UP000037904"/>
    </source>
</evidence>
<dbReference type="InterPro" id="IPR036152">
    <property type="entry name" value="Asp/glu_Ase-like_sf"/>
</dbReference>
<dbReference type="InterPro" id="IPR037152">
    <property type="entry name" value="L-asparaginase_N_sf"/>
</dbReference>
<evidence type="ECO:0000256" key="1">
    <source>
        <dbReference type="PIRSR" id="PIRSR001220-1"/>
    </source>
</evidence>
<dbReference type="PIRSF" id="PIRSF500176">
    <property type="entry name" value="L_ASNase"/>
    <property type="match status" value="1"/>
</dbReference>
<organism evidence="3 4">
    <name type="scientific">Fusarium langsethiae</name>
    <dbReference type="NCBI Taxonomy" id="179993"/>
    <lineage>
        <taxon>Eukaryota</taxon>
        <taxon>Fungi</taxon>
        <taxon>Dikarya</taxon>
        <taxon>Ascomycota</taxon>
        <taxon>Pezizomycotina</taxon>
        <taxon>Sordariomycetes</taxon>
        <taxon>Hypocreomycetidae</taxon>
        <taxon>Hypocreales</taxon>
        <taxon>Nectriaceae</taxon>
        <taxon>Fusarium</taxon>
    </lineage>
</organism>
<name>A0A0N0V5K1_FUSLA</name>
<dbReference type="Gene3D" id="3.40.50.1170">
    <property type="entry name" value="L-asparaginase, N-terminal domain"/>
    <property type="match status" value="1"/>
</dbReference>
<dbReference type="Proteomes" id="UP000037904">
    <property type="component" value="Unassembled WGS sequence"/>
</dbReference>
<dbReference type="PROSITE" id="PS51732">
    <property type="entry name" value="ASN_GLN_ASE_3"/>
    <property type="match status" value="1"/>
</dbReference>
<dbReference type="Pfam" id="PF00710">
    <property type="entry name" value="Asparaginase"/>
    <property type="match status" value="1"/>
</dbReference>
<dbReference type="SMART" id="SM00870">
    <property type="entry name" value="Asparaginase"/>
    <property type="match status" value="1"/>
</dbReference>
<dbReference type="OrthoDB" id="5091939at2759"/>
<reference evidence="3 4" key="1">
    <citation type="submission" date="2015-04" db="EMBL/GenBank/DDBJ databases">
        <title>The draft genome sequence of Fusarium langsethiae, a T-2/HT-2 mycotoxin producer.</title>
        <authorList>
            <person name="Lysoe E."/>
            <person name="Divon H.H."/>
            <person name="Terzi V."/>
            <person name="Orru L."/>
            <person name="Lamontanara A."/>
            <person name="Kolseth A.-K."/>
            <person name="Frandsen R.J."/>
            <person name="Nielsen K."/>
            <person name="Thrane U."/>
        </authorList>
    </citation>
    <scope>NUCLEOTIDE SEQUENCE [LARGE SCALE GENOMIC DNA]</scope>
    <source>
        <strain evidence="3 4">Fl201059</strain>
    </source>
</reference>